<evidence type="ECO:0000256" key="9">
    <source>
        <dbReference type="SAM" id="Phobius"/>
    </source>
</evidence>
<dbReference type="PIRSF" id="PIRSF037778">
    <property type="entry name" value="UCP037778_transp_RibU"/>
    <property type="match status" value="1"/>
</dbReference>
<comment type="subcellular location">
    <subcellularLocation>
        <location evidence="1">Cell membrane</location>
        <topology evidence="1">Multi-pass membrane protein</topology>
    </subcellularLocation>
</comment>
<name>A0A4R2P559_9BACL</name>
<keyword evidence="7 8" id="KW-0472">Membrane</keyword>
<evidence type="ECO:0000256" key="4">
    <source>
        <dbReference type="ARBA" id="ARBA00022475"/>
    </source>
</evidence>
<dbReference type="Gene3D" id="1.10.1760.20">
    <property type="match status" value="1"/>
</dbReference>
<organism evidence="10 11">
    <name type="scientific">Scopulibacillus darangshiensis</name>
    <dbReference type="NCBI Taxonomy" id="442528"/>
    <lineage>
        <taxon>Bacteria</taxon>
        <taxon>Bacillati</taxon>
        <taxon>Bacillota</taxon>
        <taxon>Bacilli</taxon>
        <taxon>Bacillales</taxon>
        <taxon>Sporolactobacillaceae</taxon>
        <taxon>Scopulibacillus</taxon>
    </lineage>
</organism>
<feature type="transmembrane region" description="Helical" evidence="9">
    <location>
        <begin position="164"/>
        <end position="189"/>
    </location>
</feature>
<evidence type="ECO:0000256" key="3">
    <source>
        <dbReference type="ARBA" id="ARBA00022448"/>
    </source>
</evidence>
<dbReference type="InterPro" id="IPR024529">
    <property type="entry name" value="ECF_trnsprt_substrate-spec"/>
</dbReference>
<evidence type="ECO:0000256" key="8">
    <source>
        <dbReference type="PIRNR" id="PIRNR037778"/>
    </source>
</evidence>
<protein>
    <recommendedName>
        <fullName evidence="8">Riboflavin transporter</fullName>
    </recommendedName>
</protein>
<comment type="caution">
    <text evidence="10">The sequence shown here is derived from an EMBL/GenBank/DDBJ whole genome shotgun (WGS) entry which is preliminary data.</text>
</comment>
<keyword evidence="3 8" id="KW-0813">Transport</keyword>
<keyword evidence="11" id="KW-1185">Reference proteome</keyword>
<evidence type="ECO:0000256" key="1">
    <source>
        <dbReference type="ARBA" id="ARBA00004651"/>
    </source>
</evidence>
<keyword evidence="6 9" id="KW-1133">Transmembrane helix</keyword>
<comment type="function">
    <text evidence="8">Probably a riboflavin-binding protein that interacts with the energy-coupling factor (ECF) ABC-transporter complex.</text>
</comment>
<evidence type="ECO:0000256" key="5">
    <source>
        <dbReference type="ARBA" id="ARBA00022692"/>
    </source>
</evidence>
<dbReference type="PANTHER" id="PTHR38438">
    <property type="entry name" value="RIBOFLAVIN TRANSPORTER RIBU"/>
    <property type="match status" value="1"/>
</dbReference>
<gene>
    <name evidence="10" type="ORF">EV207_11124</name>
</gene>
<accession>A0A4R2P559</accession>
<evidence type="ECO:0000256" key="2">
    <source>
        <dbReference type="ARBA" id="ARBA00005540"/>
    </source>
</evidence>
<proteinExistence type="inferred from homology"/>
<dbReference type="EMBL" id="SLXK01000011">
    <property type="protein sequence ID" value="TCP29224.1"/>
    <property type="molecule type" value="Genomic_DNA"/>
</dbReference>
<sequence length="204" mass="21982">MKTTSLKQTVSVALLSAIAFLIMVFSFPMPLFPVFLTLDFSDVPAIVGTIMFGPVAGIVIEGLKNLLHYLLIGSATGVPVGELANFIAGSLLIVTGTWIYRKRKTTGSLIGGLLFGTVIMTIVMSIANYFIIFPSYAMFLGFGIDQAVAAANAANHSIHNLLTLIVFAVLPFNLLKGIILTVIIIPIYIRLRPRLGAMTLPKVR</sequence>
<dbReference type="PANTHER" id="PTHR38438:SF1">
    <property type="entry name" value="RIBOFLAVIN TRANSPORTER RIBU"/>
    <property type="match status" value="1"/>
</dbReference>
<keyword evidence="5 9" id="KW-0812">Transmembrane</keyword>
<comment type="similarity">
    <text evidence="2 8">Belongs to the prokaryotic riboflavin transporter (P-RFT) (TC 2.A.87) family.</text>
</comment>
<dbReference type="InterPro" id="IPR025720">
    <property type="entry name" value="RibU"/>
</dbReference>
<dbReference type="Pfam" id="PF12822">
    <property type="entry name" value="ECF_trnsprt"/>
    <property type="match status" value="1"/>
</dbReference>
<evidence type="ECO:0000256" key="6">
    <source>
        <dbReference type="ARBA" id="ARBA00022989"/>
    </source>
</evidence>
<dbReference type="Proteomes" id="UP000295416">
    <property type="component" value="Unassembled WGS sequence"/>
</dbReference>
<feature type="transmembrane region" description="Helical" evidence="9">
    <location>
        <begin position="12"/>
        <end position="36"/>
    </location>
</feature>
<dbReference type="AlphaFoldDB" id="A0A4R2P559"/>
<feature type="transmembrane region" description="Helical" evidence="9">
    <location>
        <begin position="43"/>
        <end position="63"/>
    </location>
</feature>
<keyword evidence="4 8" id="KW-1003">Cell membrane</keyword>
<dbReference type="GO" id="GO:0005886">
    <property type="term" value="C:plasma membrane"/>
    <property type="evidence" value="ECO:0007669"/>
    <property type="project" value="UniProtKB-SubCell"/>
</dbReference>
<evidence type="ECO:0000256" key="7">
    <source>
        <dbReference type="ARBA" id="ARBA00023136"/>
    </source>
</evidence>
<feature type="transmembrane region" description="Helical" evidence="9">
    <location>
        <begin position="112"/>
        <end position="132"/>
    </location>
</feature>
<evidence type="ECO:0000313" key="11">
    <source>
        <dbReference type="Proteomes" id="UP000295416"/>
    </source>
</evidence>
<dbReference type="GO" id="GO:0032217">
    <property type="term" value="F:riboflavin transmembrane transporter activity"/>
    <property type="evidence" value="ECO:0007669"/>
    <property type="project" value="UniProtKB-UniRule"/>
</dbReference>
<evidence type="ECO:0000313" key="10">
    <source>
        <dbReference type="EMBL" id="TCP29224.1"/>
    </source>
</evidence>
<reference evidence="10 11" key="1">
    <citation type="submission" date="2019-03" db="EMBL/GenBank/DDBJ databases">
        <title>Genomic Encyclopedia of Type Strains, Phase IV (KMG-IV): sequencing the most valuable type-strain genomes for metagenomic binning, comparative biology and taxonomic classification.</title>
        <authorList>
            <person name="Goeker M."/>
        </authorList>
    </citation>
    <scope>NUCLEOTIDE SEQUENCE [LARGE SCALE GENOMIC DNA]</scope>
    <source>
        <strain evidence="10 11">DSM 19377</strain>
    </source>
</reference>